<dbReference type="PANTHER" id="PTHR11005">
    <property type="entry name" value="LYSOSOMAL ACID LIPASE-RELATED"/>
    <property type="match status" value="1"/>
</dbReference>
<organism evidence="4 5">
    <name type="scientific">Bradymonas sediminis</name>
    <dbReference type="NCBI Taxonomy" id="1548548"/>
    <lineage>
        <taxon>Bacteria</taxon>
        <taxon>Deltaproteobacteria</taxon>
        <taxon>Bradymonadales</taxon>
        <taxon>Bradymonadaceae</taxon>
        <taxon>Bradymonas</taxon>
    </lineage>
</organism>
<feature type="domain" description="AB hydrolase-1" evidence="3">
    <location>
        <begin position="77"/>
        <end position="197"/>
    </location>
</feature>
<evidence type="ECO:0000259" key="3">
    <source>
        <dbReference type="Pfam" id="PF00561"/>
    </source>
</evidence>
<dbReference type="SUPFAM" id="SSF53474">
    <property type="entry name" value="alpha/beta-Hydrolases"/>
    <property type="match status" value="1"/>
</dbReference>
<keyword evidence="1" id="KW-0442">Lipid degradation</keyword>
<gene>
    <name evidence="4" type="ORF">DN745_18980</name>
</gene>
<evidence type="ECO:0000256" key="2">
    <source>
        <dbReference type="ARBA" id="ARBA00023098"/>
    </source>
</evidence>
<accession>A0A2Z4FRF2</accession>
<dbReference type="KEGG" id="bsed:DN745_18980"/>
<keyword evidence="5" id="KW-1185">Reference proteome</keyword>
<sequence>MDAGNFAIRRTYSPAMENQPNPKFLPLLDLKRPWQAYIQAPGRAEHYEVRTEDGLILALRRVRPFGYVDAVAGVARPAVMLLHGLAANHRGFHFRGRSLAEWLTRRGFDVWLPELRGHGDSQFHGVGWRYSDYLRYDLPAIIATIQQHASSEKIHWIGHSMGGMLLMSYGILNPSAPIGQAIALGSALEFEDPRRGMSQLLKIRPAFDRLGIIPFRSIMRGFAPAVGRAVRVGAPFQVWPTNIEGQAHRELYANCFEDIPASLLVSLSGLLEPGGIKLDDGYCLLENGANFPFPLRILGGSRDAQVSAASVVSTARRLGPAAHSIILGPDSPGEGRTREHYGHWGFMVGKNAEIETWPLIAQWLENK</sequence>
<dbReference type="AlphaFoldDB" id="A0A2Z4FRF2"/>
<reference evidence="4 5" key="1">
    <citation type="submission" date="2018-06" db="EMBL/GenBank/DDBJ databases">
        <title>Lujinxingia sediminis gen. nov. sp. nov., a new facultative anaerobic member of the class Deltaproteobacteria, and proposal of Lujinxingaceae fam. nov.</title>
        <authorList>
            <person name="Guo L.-Y."/>
            <person name="Li C.-M."/>
            <person name="Wang S."/>
            <person name="Du Z.-J."/>
        </authorList>
    </citation>
    <scope>NUCLEOTIDE SEQUENCE [LARGE SCALE GENOMIC DNA]</scope>
    <source>
        <strain evidence="4 5">FA350</strain>
    </source>
</reference>
<dbReference type="GO" id="GO:0016042">
    <property type="term" value="P:lipid catabolic process"/>
    <property type="evidence" value="ECO:0007669"/>
    <property type="project" value="UniProtKB-KW"/>
</dbReference>
<proteinExistence type="predicted"/>
<dbReference type="InterPro" id="IPR029058">
    <property type="entry name" value="AB_hydrolase_fold"/>
</dbReference>
<protein>
    <recommendedName>
        <fullName evidence="3">AB hydrolase-1 domain-containing protein</fullName>
    </recommendedName>
</protein>
<dbReference type="Pfam" id="PF00561">
    <property type="entry name" value="Abhydrolase_1"/>
    <property type="match status" value="1"/>
</dbReference>
<dbReference type="Gene3D" id="3.40.50.1820">
    <property type="entry name" value="alpha/beta hydrolase"/>
    <property type="match status" value="1"/>
</dbReference>
<evidence type="ECO:0000256" key="1">
    <source>
        <dbReference type="ARBA" id="ARBA00022963"/>
    </source>
</evidence>
<evidence type="ECO:0000313" key="4">
    <source>
        <dbReference type="EMBL" id="AWV91294.1"/>
    </source>
</evidence>
<dbReference type="EMBL" id="CP030032">
    <property type="protein sequence ID" value="AWV91294.1"/>
    <property type="molecule type" value="Genomic_DNA"/>
</dbReference>
<name>A0A2Z4FRF2_9DELT</name>
<dbReference type="OrthoDB" id="63519at2"/>
<dbReference type="InterPro" id="IPR000073">
    <property type="entry name" value="AB_hydrolase_1"/>
</dbReference>
<evidence type="ECO:0000313" key="5">
    <source>
        <dbReference type="Proteomes" id="UP000249799"/>
    </source>
</evidence>
<dbReference type="Proteomes" id="UP000249799">
    <property type="component" value="Chromosome"/>
</dbReference>
<keyword evidence="2" id="KW-0443">Lipid metabolism</keyword>